<evidence type="ECO:0000313" key="8">
    <source>
        <dbReference type="Proteomes" id="UP000646745"/>
    </source>
</evidence>
<evidence type="ECO:0000256" key="3">
    <source>
        <dbReference type="ARBA" id="ARBA00022989"/>
    </source>
</evidence>
<proteinExistence type="predicted"/>
<dbReference type="PANTHER" id="PTHR23546:SF1">
    <property type="entry name" value="MEMBRANE PROTEIN"/>
    <property type="match status" value="1"/>
</dbReference>
<dbReference type="PANTHER" id="PTHR23546">
    <property type="entry name" value="TRANSPORT PROTEIN"/>
    <property type="match status" value="1"/>
</dbReference>
<name>A0ABQ3EDE7_9GAMM</name>
<feature type="transmembrane region" description="Helical" evidence="5">
    <location>
        <begin position="368"/>
        <end position="392"/>
    </location>
</feature>
<feature type="transmembrane region" description="Helical" evidence="5">
    <location>
        <begin position="69"/>
        <end position="89"/>
    </location>
</feature>
<evidence type="ECO:0000256" key="1">
    <source>
        <dbReference type="ARBA" id="ARBA00004141"/>
    </source>
</evidence>
<dbReference type="Gene3D" id="1.20.1250.20">
    <property type="entry name" value="MFS general substrate transporter like domains"/>
    <property type="match status" value="1"/>
</dbReference>
<dbReference type="Proteomes" id="UP000646745">
    <property type="component" value="Unassembled WGS sequence"/>
</dbReference>
<reference evidence="8" key="1">
    <citation type="journal article" date="2019" name="Int. J. Syst. Evol. Microbiol.">
        <title>The Global Catalogue of Microorganisms (GCM) 10K type strain sequencing project: providing services to taxonomists for standard genome sequencing and annotation.</title>
        <authorList>
            <consortium name="The Broad Institute Genomics Platform"/>
            <consortium name="The Broad Institute Genome Sequencing Center for Infectious Disease"/>
            <person name="Wu L."/>
            <person name="Ma J."/>
        </authorList>
    </citation>
    <scope>NUCLEOTIDE SEQUENCE [LARGE SCALE GENOMIC DNA]</scope>
    <source>
        <strain evidence="8">KCTC 32998</strain>
    </source>
</reference>
<keyword evidence="2 5" id="KW-0812">Transmembrane</keyword>
<feature type="transmembrane region" description="Helical" evidence="5">
    <location>
        <begin position="34"/>
        <end position="57"/>
    </location>
</feature>
<dbReference type="InterPro" id="IPR020846">
    <property type="entry name" value="MFS_dom"/>
</dbReference>
<keyword evidence="3 5" id="KW-1133">Transmembrane helix</keyword>
<keyword evidence="4 5" id="KW-0472">Membrane</keyword>
<comment type="subcellular location">
    <subcellularLocation>
        <location evidence="1">Membrane</location>
        <topology evidence="1">Multi-pass membrane protein</topology>
    </subcellularLocation>
</comment>
<comment type="caution">
    <text evidence="7">The sequence shown here is derived from an EMBL/GenBank/DDBJ whole genome shotgun (WGS) entry which is preliminary data.</text>
</comment>
<dbReference type="InterPro" id="IPR001958">
    <property type="entry name" value="Tet-R_TetA/multi-R_MdtG-like"/>
</dbReference>
<feature type="transmembrane region" description="Helical" evidence="5">
    <location>
        <begin position="201"/>
        <end position="220"/>
    </location>
</feature>
<dbReference type="PROSITE" id="PS50850">
    <property type="entry name" value="MFS"/>
    <property type="match status" value="1"/>
</dbReference>
<feature type="domain" description="Major facilitator superfamily (MFS) profile" evidence="6">
    <location>
        <begin position="35"/>
        <end position="422"/>
    </location>
</feature>
<dbReference type="PRINTS" id="PR01035">
    <property type="entry name" value="TCRTETA"/>
</dbReference>
<feature type="transmembrane region" description="Helical" evidence="5">
    <location>
        <begin position="172"/>
        <end position="195"/>
    </location>
</feature>
<organism evidence="7 8">
    <name type="scientific">Salinicola rhizosphaerae</name>
    <dbReference type="NCBI Taxonomy" id="1443141"/>
    <lineage>
        <taxon>Bacteria</taxon>
        <taxon>Pseudomonadati</taxon>
        <taxon>Pseudomonadota</taxon>
        <taxon>Gammaproteobacteria</taxon>
        <taxon>Oceanospirillales</taxon>
        <taxon>Halomonadaceae</taxon>
        <taxon>Salinicola</taxon>
    </lineage>
</organism>
<dbReference type="InterPro" id="IPR036259">
    <property type="entry name" value="MFS_trans_sf"/>
</dbReference>
<evidence type="ECO:0000256" key="2">
    <source>
        <dbReference type="ARBA" id="ARBA00022692"/>
    </source>
</evidence>
<feature type="transmembrane region" description="Helical" evidence="5">
    <location>
        <begin position="101"/>
        <end position="120"/>
    </location>
</feature>
<keyword evidence="8" id="KW-1185">Reference proteome</keyword>
<accession>A0ABQ3EDE7</accession>
<protein>
    <submittedName>
        <fullName evidence="7">MFS transporter</fullName>
    </submittedName>
</protein>
<feature type="transmembrane region" description="Helical" evidence="5">
    <location>
        <begin position="247"/>
        <end position="269"/>
    </location>
</feature>
<dbReference type="SUPFAM" id="SSF103473">
    <property type="entry name" value="MFS general substrate transporter"/>
    <property type="match status" value="1"/>
</dbReference>
<evidence type="ECO:0000256" key="4">
    <source>
        <dbReference type="ARBA" id="ARBA00023136"/>
    </source>
</evidence>
<feature type="transmembrane region" description="Helical" evidence="5">
    <location>
        <begin position="132"/>
        <end position="151"/>
    </location>
</feature>
<evidence type="ECO:0000256" key="5">
    <source>
        <dbReference type="SAM" id="Phobius"/>
    </source>
</evidence>
<evidence type="ECO:0000259" key="6">
    <source>
        <dbReference type="PROSITE" id="PS50850"/>
    </source>
</evidence>
<dbReference type="InterPro" id="IPR011701">
    <property type="entry name" value="MFS"/>
</dbReference>
<feature type="transmembrane region" description="Helical" evidence="5">
    <location>
        <begin position="398"/>
        <end position="415"/>
    </location>
</feature>
<dbReference type="EMBL" id="BMZI01000006">
    <property type="protein sequence ID" value="GHB28747.1"/>
    <property type="molecule type" value="Genomic_DNA"/>
</dbReference>
<dbReference type="RefSeq" id="WP_189445482.1">
    <property type="nucleotide sequence ID" value="NZ_BMZI01000006.1"/>
</dbReference>
<dbReference type="Pfam" id="PF07690">
    <property type="entry name" value="MFS_1"/>
    <property type="match status" value="1"/>
</dbReference>
<gene>
    <name evidence="7" type="ORF">GCM10009038_29580</name>
</gene>
<feature type="transmembrane region" description="Helical" evidence="5">
    <location>
        <begin position="281"/>
        <end position="299"/>
    </location>
</feature>
<evidence type="ECO:0000313" key="7">
    <source>
        <dbReference type="EMBL" id="GHB28747.1"/>
    </source>
</evidence>
<feature type="transmembrane region" description="Helical" evidence="5">
    <location>
        <begin position="311"/>
        <end position="330"/>
    </location>
</feature>
<sequence>MSGTQFRNADPHRARRVEGLTDTGIGEAGTQAPVGLNAVAFVALAGTMAMMAFVAVVGPLTRLLGLSEWHAGLSMTAAGVLWMLSARRWGQYSDRIGRRRVLMVSLACFTLICGLLALFVDRALAHPPRVLVSVMVIVGARALIGLVYAAVPPSAAAHIADQVPPNRRASAMARLGAANAVGMVAGPMIAGWIAIYDLSLVLYAATLLPLLALLAVGWRLPRARPASARAPAPSAVGWRDARLRLPIFAAFAAMISISVTQVTIGFFAIDRLSLSAADGARVAGFALTAVGVGLIASQWAMTRLTWPPRRWLLCGALLSAVGFTGVSLVFAQWQLLAVYAIAGVGMGLVRPSLQALTANAVESHEQGAAAGLIGSMQGLGMVVGPLAGTLLYRGSPSAPYLVVGALLLGLAIALWRHRIHGSGDIS</sequence>